<dbReference type="PANTHER" id="PTHR46772">
    <property type="entry name" value="BHLH DOMAIN-CONTAINING PROTEIN"/>
    <property type="match status" value="1"/>
</dbReference>
<evidence type="ECO:0000256" key="1">
    <source>
        <dbReference type="ARBA" id="ARBA00004123"/>
    </source>
</evidence>
<feature type="compositionally biased region" description="Polar residues" evidence="6">
    <location>
        <begin position="359"/>
        <end position="370"/>
    </location>
</feature>
<name>A0ABQ4ZZR1_9ASTR</name>
<evidence type="ECO:0000259" key="7">
    <source>
        <dbReference type="PROSITE" id="PS50888"/>
    </source>
</evidence>
<keyword evidence="8" id="KW-0808">Transferase</keyword>
<accession>A0ABQ4ZZR1</accession>
<evidence type="ECO:0000256" key="5">
    <source>
        <dbReference type="SAM" id="Coils"/>
    </source>
</evidence>
<keyword evidence="8" id="KW-0695">RNA-directed DNA polymerase</keyword>
<keyword evidence="9" id="KW-1185">Reference proteome</keyword>
<dbReference type="InterPro" id="IPR044278">
    <property type="entry name" value="BHLH95-like"/>
</dbReference>
<organism evidence="8 9">
    <name type="scientific">Tanacetum coccineum</name>
    <dbReference type="NCBI Taxonomy" id="301880"/>
    <lineage>
        <taxon>Eukaryota</taxon>
        <taxon>Viridiplantae</taxon>
        <taxon>Streptophyta</taxon>
        <taxon>Embryophyta</taxon>
        <taxon>Tracheophyta</taxon>
        <taxon>Spermatophyta</taxon>
        <taxon>Magnoliopsida</taxon>
        <taxon>eudicotyledons</taxon>
        <taxon>Gunneridae</taxon>
        <taxon>Pentapetalae</taxon>
        <taxon>asterids</taxon>
        <taxon>campanulids</taxon>
        <taxon>Asterales</taxon>
        <taxon>Asteraceae</taxon>
        <taxon>Asteroideae</taxon>
        <taxon>Anthemideae</taxon>
        <taxon>Anthemidinae</taxon>
        <taxon>Tanacetum</taxon>
    </lineage>
</organism>
<dbReference type="PANTHER" id="PTHR46772:SF8">
    <property type="entry name" value="TRANSCRIPTION FACTOR BHLH95"/>
    <property type="match status" value="1"/>
</dbReference>
<keyword evidence="2" id="KW-0805">Transcription regulation</keyword>
<dbReference type="InterPro" id="IPR045239">
    <property type="entry name" value="bHLH95_bHLH"/>
</dbReference>
<proteinExistence type="predicted"/>
<feature type="compositionally biased region" description="Basic residues" evidence="6">
    <location>
        <begin position="311"/>
        <end position="320"/>
    </location>
</feature>
<dbReference type="GO" id="GO:0003964">
    <property type="term" value="F:RNA-directed DNA polymerase activity"/>
    <property type="evidence" value="ECO:0007669"/>
    <property type="project" value="UniProtKB-KW"/>
</dbReference>
<keyword evidence="8" id="KW-0548">Nucleotidyltransferase</keyword>
<dbReference type="InterPro" id="IPR011598">
    <property type="entry name" value="bHLH_dom"/>
</dbReference>
<gene>
    <name evidence="8" type="ORF">Tco_0801221</name>
</gene>
<dbReference type="CDD" id="cd11393">
    <property type="entry name" value="bHLH_AtbHLH_like"/>
    <property type="match status" value="1"/>
</dbReference>
<evidence type="ECO:0000256" key="3">
    <source>
        <dbReference type="ARBA" id="ARBA00023163"/>
    </source>
</evidence>
<reference evidence="8" key="2">
    <citation type="submission" date="2022-01" db="EMBL/GenBank/DDBJ databases">
        <authorList>
            <person name="Yamashiro T."/>
            <person name="Shiraishi A."/>
            <person name="Satake H."/>
            <person name="Nakayama K."/>
        </authorList>
    </citation>
    <scope>NUCLEOTIDE SEQUENCE</scope>
</reference>
<dbReference type="InterPro" id="IPR005162">
    <property type="entry name" value="Retrotrans_gag_dom"/>
</dbReference>
<keyword evidence="4" id="KW-0539">Nucleus</keyword>
<evidence type="ECO:0000313" key="9">
    <source>
        <dbReference type="Proteomes" id="UP001151760"/>
    </source>
</evidence>
<feature type="compositionally biased region" description="Polar residues" evidence="6">
    <location>
        <begin position="297"/>
        <end position="308"/>
    </location>
</feature>
<evidence type="ECO:0000256" key="6">
    <source>
        <dbReference type="SAM" id="MobiDB-lite"/>
    </source>
</evidence>
<dbReference type="SUPFAM" id="SSF47459">
    <property type="entry name" value="HLH, helix-loop-helix DNA-binding domain"/>
    <property type="match status" value="1"/>
</dbReference>
<dbReference type="Pfam" id="PF03732">
    <property type="entry name" value="Retrotrans_gag"/>
    <property type="match status" value="1"/>
</dbReference>
<feature type="region of interest" description="Disordered" evidence="6">
    <location>
        <begin position="292"/>
        <end position="406"/>
    </location>
</feature>
<dbReference type="PROSITE" id="PS50888">
    <property type="entry name" value="BHLH"/>
    <property type="match status" value="1"/>
</dbReference>
<dbReference type="InterPro" id="IPR036638">
    <property type="entry name" value="HLH_DNA-bd_sf"/>
</dbReference>
<sequence length="532" mass="61587">MGLKEGSKGDAKEALVAASGGMKRNEHTFLVMKKESGDEDRKDIQDLKLCGHSKHLWTERERRKKMKIMFQDLQALLPYSSPKEYLTTIVDEAIAYIKTLEETLHELEKQKLEKLHASSSTAQLDTASHPRIAPFCFTRLSPPPVIRTWSSPNVSLDVCGVDGYISICSSKKSQLFTRICFVLEKYKIDVISTKISSDKYKSMFFFHVQANADDEVSTASRYEELLKKAGLEIVLLVNSKSSTTSAVDLEEFCEKHYEKLLPIMADKHEYEQRKKEKLDAVKARLEFGEVQKKTTRAQESAYSESGTMSPRRQRRSHSPHHNPSVFTRLRRERSRSPRHEYKDKARKEGTVFKRLGSRGRSTSMYSNNRQESSRYMKGHSKSEDSGGGHCKSKSRRKKSSVEDDDLSQPWAAAKIERWVMPTWCHMFNSTLTGNARVWFDDLPPESIDSYNDLREAFLKNYLEQKKCIRDPIVLHNIRKSRWRVHRILHYKGIRSEVEMIKGARIQHEISDSCMESLIRSLSKDFTRRFKKQ</sequence>
<protein>
    <submittedName>
        <fullName evidence="8">Reverse transcriptase domain-containing protein</fullName>
    </submittedName>
</protein>
<feature type="compositionally biased region" description="Basic and acidic residues" evidence="6">
    <location>
        <begin position="334"/>
        <end position="351"/>
    </location>
</feature>
<reference evidence="8" key="1">
    <citation type="journal article" date="2022" name="Int. J. Mol. Sci.">
        <title>Draft Genome of Tanacetum Coccineum: Genomic Comparison of Closely Related Tanacetum-Family Plants.</title>
        <authorList>
            <person name="Yamashiro T."/>
            <person name="Shiraishi A."/>
            <person name="Nakayama K."/>
            <person name="Satake H."/>
        </authorList>
    </citation>
    <scope>NUCLEOTIDE SEQUENCE</scope>
</reference>
<keyword evidence="3" id="KW-0804">Transcription</keyword>
<evidence type="ECO:0000256" key="2">
    <source>
        <dbReference type="ARBA" id="ARBA00023015"/>
    </source>
</evidence>
<feature type="domain" description="BHLH" evidence="7">
    <location>
        <begin position="50"/>
        <end position="100"/>
    </location>
</feature>
<dbReference type="SMART" id="SM00353">
    <property type="entry name" value="HLH"/>
    <property type="match status" value="1"/>
</dbReference>
<comment type="caution">
    <text evidence="8">The sequence shown here is derived from an EMBL/GenBank/DDBJ whole genome shotgun (WGS) entry which is preliminary data.</text>
</comment>
<dbReference type="Gene3D" id="4.10.280.10">
    <property type="entry name" value="Helix-loop-helix DNA-binding domain"/>
    <property type="match status" value="1"/>
</dbReference>
<feature type="coiled-coil region" evidence="5">
    <location>
        <begin position="90"/>
        <end position="117"/>
    </location>
</feature>
<dbReference type="EMBL" id="BQNB010011718">
    <property type="protein sequence ID" value="GJS94253.1"/>
    <property type="molecule type" value="Genomic_DNA"/>
</dbReference>
<evidence type="ECO:0000313" key="8">
    <source>
        <dbReference type="EMBL" id="GJS94253.1"/>
    </source>
</evidence>
<evidence type="ECO:0000256" key="4">
    <source>
        <dbReference type="ARBA" id="ARBA00023242"/>
    </source>
</evidence>
<comment type="subcellular location">
    <subcellularLocation>
        <location evidence="1">Nucleus</location>
    </subcellularLocation>
</comment>
<dbReference type="Pfam" id="PF00010">
    <property type="entry name" value="HLH"/>
    <property type="match status" value="1"/>
</dbReference>
<dbReference type="Proteomes" id="UP001151760">
    <property type="component" value="Unassembled WGS sequence"/>
</dbReference>
<keyword evidence="5" id="KW-0175">Coiled coil</keyword>